<name>A0A162DH32_9BACI</name>
<keyword evidence="2" id="KW-1185">Reference proteome</keyword>
<dbReference type="EMBL" id="LTAO01000023">
    <property type="protein sequence ID" value="KYG29614.1"/>
    <property type="molecule type" value="Genomic_DNA"/>
</dbReference>
<evidence type="ECO:0000313" key="1">
    <source>
        <dbReference type="EMBL" id="KYG29614.1"/>
    </source>
</evidence>
<dbReference type="AlphaFoldDB" id="A0A162DH32"/>
<comment type="caution">
    <text evidence="1">The sequence shown here is derived from an EMBL/GenBank/DDBJ whole genome shotgun (WGS) entry which is preliminary data.</text>
</comment>
<sequence>MKKCDFQNMKEKEIDIFLESQSDYERVLWITYLELPEFYNKYGIDLYSPYECKNCVIRQFI</sequence>
<accession>A0A162DH32</accession>
<protein>
    <submittedName>
        <fullName evidence="1">Uncharacterized protein</fullName>
    </submittedName>
</protein>
<reference evidence="1" key="1">
    <citation type="submission" date="2016-02" db="EMBL/GenBank/DDBJ databases">
        <title>Genome sequence of Bacillus trypoxylicola KCTC 13244(T).</title>
        <authorList>
            <person name="Jeong H."/>
            <person name="Park S.-H."/>
            <person name="Choi S.-K."/>
        </authorList>
    </citation>
    <scope>NUCLEOTIDE SEQUENCE [LARGE SCALE GENOMIC DNA]</scope>
    <source>
        <strain evidence="1">KCTC 13244</strain>
    </source>
</reference>
<organism evidence="1 2">
    <name type="scientific">Alkalihalobacillus trypoxylicola</name>
    <dbReference type="NCBI Taxonomy" id="519424"/>
    <lineage>
        <taxon>Bacteria</taxon>
        <taxon>Bacillati</taxon>
        <taxon>Bacillota</taxon>
        <taxon>Bacilli</taxon>
        <taxon>Bacillales</taxon>
        <taxon>Bacillaceae</taxon>
        <taxon>Alkalihalobacillus</taxon>
    </lineage>
</organism>
<dbReference type="RefSeq" id="WP_061949410.1">
    <property type="nucleotide sequence ID" value="NZ_LTAO01000023.1"/>
</dbReference>
<gene>
    <name evidence="1" type="ORF">AZF04_08860</name>
</gene>
<evidence type="ECO:0000313" key="2">
    <source>
        <dbReference type="Proteomes" id="UP000075806"/>
    </source>
</evidence>
<dbReference type="Proteomes" id="UP000075806">
    <property type="component" value="Unassembled WGS sequence"/>
</dbReference>
<proteinExistence type="predicted"/>